<evidence type="ECO:0000313" key="2">
    <source>
        <dbReference type="Proteomes" id="UP001224775"/>
    </source>
</evidence>
<gene>
    <name evidence="1" type="ORF">QTG54_013531</name>
</gene>
<reference evidence="1" key="1">
    <citation type="submission" date="2023-06" db="EMBL/GenBank/DDBJ databases">
        <title>Survivors Of The Sea: Transcriptome response of Skeletonema marinoi to long-term dormancy.</title>
        <authorList>
            <person name="Pinder M.I.M."/>
            <person name="Kourtchenko O."/>
            <person name="Robertson E.K."/>
            <person name="Larsson T."/>
            <person name="Maumus F."/>
            <person name="Osuna-Cruz C.M."/>
            <person name="Vancaester E."/>
            <person name="Stenow R."/>
            <person name="Vandepoele K."/>
            <person name="Ploug H."/>
            <person name="Bruchert V."/>
            <person name="Godhe A."/>
            <person name="Topel M."/>
        </authorList>
    </citation>
    <scope>NUCLEOTIDE SEQUENCE</scope>
    <source>
        <strain evidence="1">R05AC</strain>
    </source>
</reference>
<dbReference type="GO" id="GO:0008168">
    <property type="term" value="F:methyltransferase activity"/>
    <property type="evidence" value="ECO:0007669"/>
    <property type="project" value="UniProtKB-KW"/>
</dbReference>
<dbReference type="Gene3D" id="3.40.50.150">
    <property type="entry name" value="Vaccinia Virus protein VP39"/>
    <property type="match status" value="1"/>
</dbReference>
<dbReference type="Pfam" id="PF10294">
    <property type="entry name" value="Methyltransf_16"/>
    <property type="match status" value="1"/>
</dbReference>
<name>A0AAD9D7K7_9STRA</name>
<keyword evidence="1" id="KW-0489">Methyltransferase</keyword>
<dbReference type="SUPFAM" id="SSF53335">
    <property type="entry name" value="S-adenosyl-L-methionine-dependent methyltransferases"/>
    <property type="match status" value="1"/>
</dbReference>
<organism evidence="1 2">
    <name type="scientific">Skeletonema marinoi</name>
    <dbReference type="NCBI Taxonomy" id="267567"/>
    <lineage>
        <taxon>Eukaryota</taxon>
        <taxon>Sar</taxon>
        <taxon>Stramenopiles</taxon>
        <taxon>Ochrophyta</taxon>
        <taxon>Bacillariophyta</taxon>
        <taxon>Coscinodiscophyceae</taxon>
        <taxon>Thalassiosirophycidae</taxon>
        <taxon>Thalassiosirales</taxon>
        <taxon>Skeletonemataceae</taxon>
        <taxon>Skeletonema</taxon>
        <taxon>Skeletonema marinoi-dohrnii complex</taxon>
    </lineage>
</organism>
<dbReference type="EMBL" id="JATAAI010000032">
    <property type="protein sequence ID" value="KAK1735825.1"/>
    <property type="molecule type" value="Genomic_DNA"/>
</dbReference>
<evidence type="ECO:0000313" key="1">
    <source>
        <dbReference type="EMBL" id="KAK1735825.1"/>
    </source>
</evidence>
<dbReference type="AlphaFoldDB" id="A0AAD9D7K7"/>
<keyword evidence="1" id="KW-0808">Transferase</keyword>
<dbReference type="EC" id="2.1.1.-" evidence="1"/>
<dbReference type="GO" id="GO:0032259">
    <property type="term" value="P:methylation"/>
    <property type="evidence" value="ECO:0007669"/>
    <property type="project" value="UniProtKB-KW"/>
</dbReference>
<proteinExistence type="predicted"/>
<keyword evidence="2" id="KW-1185">Reference proteome</keyword>
<dbReference type="Proteomes" id="UP001224775">
    <property type="component" value="Unassembled WGS sequence"/>
</dbReference>
<dbReference type="InterPro" id="IPR029063">
    <property type="entry name" value="SAM-dependent_MTases_sf"/>
</dbReference>
<dbReference type="PANTHER" id="PTHR14614:SF130">
    <property type="entry name" value="PROTEIN-LYSINE N-METHYLTRANSFERASE EEF2KMT"/>
    <property type="match status" value="1"/>
</dbReference>
<sequence length="423" mass="46226">MTTDKLATLEDHLSSPRQISLTRIDYAAKRSSGKADGGLPAMLVSMLSDAHNSSIHLDGDNTPADATINVINEFCSDSSIDNLFRIISLLAKVSQLDNTLGEEISRAGSQAILKRLVDRIKEYITIYETSTNEPSEELLDKLMDYLDLTCELYSPTQARGMPFTNEEIERRLPLVYNLGPAVPGGEGGDGEHHDHGTTILISQVTVRQSSQGDVGYVMWPSAIVLSRWLLSNPQHILGKSVLEIGAGCGLVGIAAARLFAQSNCEKKKCVTITDVNDLVIDNIAKNIVLNDVSEVACVAKLDFYEQTGNNESGKWIEGFTFEYRDPVEVILAADIICQPSDAVAAAKTIYDALVPTTGRAYVVCADSEHRFGIEIFQEECERVGLEVTTTNVADMSEDLLSDCHSTSGYVDGMNLTFYEVQKK</sequence>
<dbReference type="InterPro" id="IPR019410">
    <property type="entry name" value="Methyltransf_16"/>
</dbReference>
<protein>
    <submittedName>
        <fullName evidence="1">Lysine methyltransferase</fullName>
        <ecNumber evidence="1">2.1.1.-</ecNumber>
    </submittedName>
</protein>
<accession>A0AAD9D7K7</accession>
<comment type="caution">
    <text evidence="1">The sequence shown here is derived from an EMBL/GenBank/DDBJ whole genome shotgun (WGS) entry which is preliminary data.</text>
</comment>
<dbReference type="PANTHER" id="PTHR14614">
    <property type="entry name" value="HEPATOCELLULAR CARCINOMA-ASSOCIATED ANTIGEN"/>
    <property type="match status" value="1"/>
</dbReference>